<proteinExistence type="predicted"/>
<evidence type="ECO:0000313" key="2">
    <source>
        <dbReference type="Proteomes" id="UP000293863"/>
    </source>
</evidence>
<dbReference type="RefSeq" id="WP_130168192.1">
    <property type="nucleotide sequence ID" value="NZ_SGSQ01000005.1"/>
</dbReference>
<dbReference type="Proteomes" id="UP000293863">
    <property type="component" value="Unassembled WGS sequence"/>
</dbReference>
<evidence type="ECO:0000313" key="1">
    <source>
        <dbReference type="EMBL" id="RZG48097.1"/>
    </source>
</evidence>
<name>A0A4Q7AIN8_9GAMM</name>
<accession>A0A4Q7AIN8</accession>
<sequence length="65" mass="7676">MSKSVKEALAIELTKQKISDMDPLLNDTKSAYLWYKTYEQSLKEIYEAEQKYCMEINDQKSSIFD</sequence>
<dbReference type="AlphaFoldDB" id="A0A4Q7AIN8"/>
<reference evidence="1 2" key="1">
    <citation type="submission" date="2019-02" db="EMBL/GenBank/DDBJ databases">
        <title>The Batch Genome Submission of Acinetobacter spp. strains.</title>
        <authorList>
            <person name="Qin J."/>
            <person name="Hu Y."/>
            <person name="Ye H."/>
            <person name="Wei L."/>
            <person name="Feng Y."/>
            <person name="Zong Z."/>
        </authorList>
    </citation>
    <scope>NUCLEOTIDE SEQUENCE [LARGE SCALE GENOMIC DNA]</scope>
    <source>
        <strain evidence="1 2">WCHAW060049</strain>
    </source>
</reference>
<dbReference type="EMBL" id="SGSQ01000005">
    <property type="protein sequence ID" value="RZG48097.1"/>
    <property type="molecule type" value="Genomic_DNA"/>
</dbReference>
<organism evidence="1 2">
    <name type="scientific">Acinetobacter wuhouensis</name>
    <dbReference type="NCBI Taxonomy" id="1879050"/>
    <lineage>
        <taxon>Bacteria</taxon>
        <taxon>Pseudomonadati</taxon>
        <taxon>Pseudomonadota</taxon>
        <taxon>Gammaproteobacteria</taxon>
        <taxon>Moraxellales</taxon>
        <taxon>Moraxellaceae</taxon>
        <taxon>Acinetobacter</taxon>
    </lineage>
</organism>
<gene>
    <name evidence="1" type="ORF">EXU28_04845</name>
</gene>
<keyword evidence="2" id="KW-1185">Reference proteome</keyword>
<comment type="caution">
    <text evidence="1">The sequence shown here is derived from an EMBL/GenBank/DDBJ whole genome shotgun (WGS) entry which is preliminary data.</text>
</comment>
<protein>
    <submittedName>
        <fullName evidence="1">Uncharacterized protein</fullName>
    </submittedName>
</protein>